<dbReference type="STRING" id="1286106.MPL1_07628"/>
<keyword evidence="4" id="KW-0645">Protease</keyword>
<feature type="signal peptide" evidence="3">
    <location>
        <begin position="1"/>
        <end position="20"/>
    </location>
</feature>
<dbReference type="InterPro" id="IPR000667">
    <property type="entry name" value="Peptidase_S13"/>
</dbReference>
<reference evidence="4 5" key="1">
    <citation type="journal article" date="2013" name="Genome Announc.">
        <title>Draft Genome Sequence of Methylophaga lonarensis MPLT, a Haloalkaliphilic (Non-Methane-Utilizing) Methylotroph.</title>
        <authorList>
            <person name="Shetty S.A."/>
            <person name="Marathe N.P."/>
            <person name="Munot H."/>
            <person name="Antony C.P."/>
            <person name="Dhotre D.P."/>
            <person name="Murrell J.C."/>
            <person name="Shouche Y.S."/>
        </authorList>
    </citation>
    <scope>NUCLEOTIDE SEQUENCE [LARGE SCALE GENOMIC DNA]</scope>
    <source>
        <strain evidence="4 5">MPL</strain>
    </source>
</reference>
<comment type="similarity">
    <text evidence="1">Belongs to the peptidase S13 family.</text>
</comment>
<dbReference type="Proteomes" id="UP000012019">
    <property type="component" value="Unassembled WGS sequence"/>
</dbReference>
<dbReference type="EC" id="3.4.21.-" evidence="4"/>
<gene>
    <name evidence="4" type="ORF">MPL1_07628</name>
</gene>
<dbReference type="EMBL" id="APHR01000037">
    <property type="protein sequence ID" value="EMR13002.1"/>
    <property type="molecule type" value="Genomic_DNA"/>
</dbReference>
<dbReference type="Gene3D" id="3.50.80.20">
    <property type="entry name" value="D-Ala-D-Ala carboxypeptidase C, peptidase S13"/>
    <property type="match status" value="1"/>
</dbReference>
<evidence type="ECO:0000313" key="5">
    <source>
        <dbReference type="Proteomes" id="UP000012019"/>
    </source>
</evidence>
<keyword evidence="5" id="KW-1185">Reference proteome</keyword>
<evidence type="ECO:0000256" key="3">
    <source>
        <dbReference type="SAM" id="SignalP"/>
    </source>
</evidence>
<comment type="caution">
    <text evidence="4">The sequence shown here is derived from an EMBL/GenBank/DDBJ whole genome shotgun (WGS) entry which is preliminary data.</text>
</comment>
<evidence type="ECO:0000256" key="2">
    <source>
        <dbReference type="ARBA" id="ARBA00022801"/>
    </source>
</evidence>
<dbReference type="InterPro" id="IPR012338">
    <property type="entry name" value="Beta-lactam/transpept-like"/>
</dbReference>
<dbReference type="AlphaFoldDB" id="M7P0J6"/>
<dbReference type="RefSeq" id="WP_009726514.1">
    <property type="nucleotide sequence ID" value="NZ_APHR01000037.1"/>
</dbReference>
<dbReference type="NCBIfam" id="TIGR00666">
    <property type="entry name" value="PBP4"/>
    <property type="match status" value="1"/>
</dbReference>
<proteinExistence type="inferred from homology"/>
<dbReference type="Gene3D" id="3.40.710.10">
    <property type="entry name" value="DD-peptidase/beta-lactamase superfamily"/>
    <property type="match status" value="2"/>
</dbReference>
<feature type="chain" id="PRO_5004082684" evidence="3">
    <location>
        <begin position="21"/>
        <end position="470"/>
    </location>
</feature>
<keyword evidence="4" id="KW-0121">Carboxypeptidase</keyword>
<dbReference type="PATRIC" id="fig|1286106.3.peg.1531"/>
<dbReference type="GO" id="GO:0000270">
    <property type="term" value="P:peptidoglycan metabolic process"/>
    <property type="evidence" value="ECO:0007669"/>
    <property type="project" value="TreeGrafter"/>
</dbReference>
<evidence type="ECO:0000313" key="4">
    <source>
        <dbReference type="EMBL" id="EMR13002.1"/>
    </source>
</evidence>
<dbReference type="eggNOG" id="COG2027">
    <property type="taxonomic scope" value="Bacteria"/>
</dbReference>
<sequence>MKLILASLLSLSLLAPVIHAQESLKDLTHPALNGHRLPDGTDVALMVVDANSNEVLYSSYADQVRQPASTQKLVTALAAAIYLKDYRFETRVERNNQDIIFHFTGDPTLTRSQLRVLVERLKSYQDSIEGNVYLNGAAFDTFERAIGVPWDIMGVCYSAPSSALTLNGNCVYGRLEATSEPPITGVRATAPEQVNIRAGDISMRQGLEYLSVDCGLKLIADNQNNYTVGGCLETHRLPVNFHLAIQNPTVFTAKILNEELQRAGIRLNGEIIRNDRVKGDEILVVHRSAPMMELIDTMVKDSDNLIADNLLKTIGRFYYDKPGSFENGAAAIKAILRSEASIDLDSAIIVDGSGLSRNNRMTASQLMQVVQYIFKNPDLGLVSTMPVSGRSGTLRGRPSVSHELLVGKIAAKTGAIYGTYNLAGRIQARSGRHLYFVQIISNYHPADDRNRRQPLRAFERRLYESLYNDY</sequence>
<dbReference type="PANTHER" id="PTHR30023:SF0">
    <property type="entry name" value="PENICILLIN-SENSITIVE CARBOXYPEPTIDASE A"/>
    <property type="match status" value="1"/>
</dbReference>
<dbReference type="GO" id="GO:0006508">
    <property type="term" value="P:proteolysis"/>
    <property type="evidence" value="ECO:0007669"/>
    <property type="project" value="InterPro"/>
</dbReference>
<dbReference type="PANTHER" id="PTHR30023">
    <property type="entry name" value="D-ALANYL-D-ALANINE CARBOXYPEPTIDASE"/>
    <property type="match status" value="1"/>
</dbReference>
<dbReference type="GO" id="GO:0004185">
    <property type="term" value="F:serine-type carboxypeptidase activity"/>
    <property type="evidence" value="ECO:0007669"/>
    <property type="project" value="InterPro"/>
</dbReference>
<keyword evidence="2 4" id="KW-0378">Hydrolase</keyword>
<dbReference type="PRINTS" id="PR00922">
    <property type="entry name" value="DADACBPTASE3"/>
</dbReference>
<dbReference type="OrthoDB" id="9802627at2"/>
<dbReference type="MEROPS" id="S13.001"/>
<keyword evidence="3" id="KW-0732">Signal</keyword>
<evidence type="ECO:0000256" key="1">
    <source>
        <dbReference type="ARBA" id="ARBA00006096"/>
    </source>
</evidence>
<organism evidence="4 5">
    <name type="scientific">Methylophaga lonarensis MPL</name>
    <dbReference type="NCBI Taxonomy" id="1286106"/>
    <lineage>
        <taxon>Bacteria</taxon>
        <taxon>Pseudomonadati</taxon>
        <taxon>Pseudomonadota</taxon>
        <taxon>Gammaproteobacteria</taxon>
        <taxon>Thiotrichales</taxon>
        <taxon>Piscirickettsiaceae</taxon>
        <taxon>Methylophaga</taxon>
    </lineage>
</organism>
<name>M7P0J6_9GAMM</name>
<dbReference type="Pfam" id="PF02113">
    <property type="entry name" value="Peptidase_S13"/>
    <property type="match status" value="1"/>
</dbReference>
<protein>
    <submittedName>
        <fullName evidence="4">D-alanyl-D-alanine carboxypeptidase/endopeptidase</fullName>
        <ecNumber evidence="4">3.4.21.-</ecNumber>
    </submittedName>
</protein>
<accession>M7P0J6</accession>
<dbReference type="SUPFAM" id="SSF56601">
    <property type="entry name" value="beta-lactamase/transpeptidase-like"/>
    <property type="match status" value="1"/>
</dbReference>